<sequence>MEEESEIKRFQEGGTIKIEDCTTSMSILQMKRMFKLEKFRVKEIDNIKEECNENQVVCTYAQLNWGLMFPLEEDLARLISNWGLPPIQIPLRCYMIYARAKKLELCFKRRFGYEELRRIMRVTSRMDNGKLIIAHNSEHPKYDFHGVLRSYKMSERFVINKASKNAQVEENLAFYFDSGRDKRLLDLSYEDVVVDMIYEQEMEKRISHSNVKNKGVAIIEEDESDGNDDILVPKKFEKERGEKRKKVEVAPKVVRKKLKKKVIMSDDEQDDKVDIMTLSDDIAQEKSPLREFAFESWDDDWEDRGDEEPSREKIQEAPKENTRPGKVLKHVKNVMSSREKCVVELPIKDNEEEEEELPLRERRQQLLTMNGKVQQNAHTSQRVTPKLTAGPSAKQRANMPREVGSGLEQRGEKVGMTSWSGQRGEKPRMTSWTGQRGSRLKQKVEGARQGGSDLGSGEPGARQQETLPSDMGKCTGQQSTAALGTDSSVHEAADKKGGARQQVKVPWQGVDRQQQQACEGPRQLVKATTAKANDMGTGQQSKQTALGTGQQSKQTALGTGQQPKQPAMGTREGCNEHMYREEKSGRGSLRELIASARADIQAGSRVCARENIQEAAEKSGIVGHMPRAEGEKDGKKRMLQEAAEKSGIVGHMPRAEGEKDGKKHMLQEAAEKSGIIGHMPRAEGEKNGKKRMPRIEEKRQAGQASYKVLTGEQLAENEMLQQRFDDRERWQRESDRNVWQQQTDEVQSILANDYANSPRQPEVNMRDLFEENERWKKVADDYLNKFLDEKKKADSEMVNAIALELRVQRLSERLKGMHEIHEDLADEHEAKLNELKKLREEHDTLLECYKDLEETCAKGSQAASRAQPKRGGKK</sequence>
<feature type="compositionally biased region" description="Basic and acidic residues" evidence="2">
    <location>
        <begin position="653"/>
        <end position="671"/>
    </location>
</feature>
<protein>
    <submittedName>
        <fullName evidence="3">Uncharacterized protein</fullName>
    </submittedName>
</protein>
<dbReference type="EMBL" id="JABWDY010042136">
    <property type="protein sequence ID" value="KAF5176858.1"/>
    <property type="molecule type" value="Genomic_DNA"/>
</dbReference>
<keyword evidence="1" id="KW-0175">Coiled coil</keyword>
<feature type="compositionally biased region" description="Acidic residues" evidence="2">
    <location>
        <begin position="296"/>
        <end position="306"/>
    </location>
</feature>
<evidence type="ECO:0000313" key="4">
    <source>
        <dbReference type="Proteomes" id="UP000554482"/>
    </source>
</evidence>
<feature type="compositionally biased region" description="Gly residues" evidence="2">
    <location>
        <begin position="448"/>
        <end position="458"/>
    </location>
</feature>
<feature type="coiled-coil region" evidence="1">
    <location>
        <begin position="765"/>
        <end position="855"/>
    </location>
</feature>
<feature type="compositionally biased region" description="Basic and acidic residues" evidence="2">
    <location>
        <begin position="626"/>
        <end position="644"/>
    </location>
</feature>
<keyword evidence="4" id="KW-1185">Reference proteome</keyword>
<dbReference type="OrthoDB" id="2003920at2759"/>
<reference evidence="3 4" key="1">
    <citation type="submission" date="2020-06" db="EMBL/GenBank/DDBJ databases">
        <title>Transcriptomic and genomic resources for Thalictrum thalictroides and T. hernandezii: Facilitating candidate gene discovery in an emerging model plant lineage.</title>
        <authorList>
            <person name="Arias T."/>
            <person name="Riano-Pachon D.M."/>
            <person name="Di Stilio V.S."/>
        </authorList>
    </citation>
    <scope>NUCLEOTIDE SEQUENCE [LARGE SCALE GENOMIC DNA]</scope>
    <source>
        <strain evidence="4">cv. WT478/WT964</strain>
        <tissue evidence="3">Leaves</tissue>
    </source>
</reference>
<evidence type="ECO:0000313" key="3">
    <source>
        <dbReference type="EMBL" id="KAF5176858.1"/>
    </source>
</evidence>
<feature type="compositionally biased region" description="Basic and acidic residues" evidence="2">
    <location>
        <begin position="680"/>
        <end position="692"/>
    </location>
</feature>
<dbReference type="Proteomes" id="UP000554482">
    <property type="component" value="Unassembled WGS sequence"/>
</dbReference>
<feature type="region of interest" description="Disordered" evidence="2">
    <location>
        <begin position="294"/>
        <end position="329"/>
    </location>
</feature>
<organism evidence="3 4">
    <name type="scientific">Thalictrum thalictroides</name>
    <name type="common">Rue-anemone</name>
    <name type="synonym">Anemone thalictroides</name>
    <dbReference type="NCBI Taxonomy" id="46969"/>
    <lineage>
        <taxon>Eukaryota</taxon>
        <taxon>Viridiplantae</taxon>
        <taxon>Streptophyta</taxon>
        <taxon>Embryophyta</taxon>
        <taxon>Tracheophyta</taxon>
        <taxon>Spermatophyta</taxon>
        <taxon>Magnoliopsida</taxon>
        <taxon>Ranunculales</taxon>
        <taxon>Ranunculaceae</taxon>
        <taxon>Thalictroideae</taxon>
        <taxon>Thalictrum</taxon>
    </lineage>
</organism>
<evidence type="ECO:0000256" key="1">
    <source>
        <dbReference type="SAM" id="Coils"/>
    </source>
</evidence>
<feature type="region of interest" description="Disordered" evidence="2">
    <location>
        <begin position="369"/>
        <end position="586"/>
    </location>
</feature>
<comment type="caution">
    <text evidence="3">The sequence shown here is derived from an EMBL/GenBank/DDBJ whole genome shotgun (WGS) entry which is preliminary data.</text>
</comment>
<name>A0A7J6UWP0_THATH</name>
<feature type="region of interest" description="Disordered" evidence="2">
    <location>
        <begin position="618"/>
        <end position="692"/>
    </location>
</feature>
<dbReference type="AlphaFoldDB" id="A0A7J6UWP0"/>
<feature type="compositionally biased region" description="Basic and acidic residues" evidence="2">
    <location>
        <begin position="307"/>
        <end position="323"/>
    </location>
</feature>
<accession>A0A7J6UWP0</accession>
<feature type="compositionally biased region" description="Polar residues" evidence="2">
    <location>
        <begin position="475"/>
        <end position="487"/>
    </location>
</feature>
<evidence type="ECO:0000256" key="2">
    <source>
        <dbReference type="SAM" id="MobiDB-lite"/>
    </source>
</evidence>
<feature type="compositionally biased region" description="Polar residues" evidence="2">
    <location>
        <begin position="371"/>
        <end position="383"/>
    </location>
</feature>
<feature type="compositionally biased region" description="Polar residues" evidence="2">
    <location>
        <begin position="536"/>
        <end position="564"/>
    </location>
</feature>
<proteinExistence type="predicted"/>
<gene>
    <name evidence="3" type="ORF">FRX31_033554</name>
</gene>
<feature type="compositionally biased region" description="Basic and acidic residues" evidence="2">
    <location>
        <begin position="573"/>
        <end position="586"/>
    </location>
</feature>
<feature type="compositionally biased region" description="Basic and acidic residues" evidence="2">
    <location>
        <begin position="488"/>
        <end position="497"/>
    </location>
</feature>